<reference evidence="2" key="1">
    <citation type="journal article" date="2019" name="Int. J. Syst. Evol. Microbiol.">
        <title>The Global Catalogue of Microorganisms (GCM) 10K type strain sequencing project: providing services to taxonomists for standard genome sequencing and annotation.</title>
        <authorList>
            <consortium name="The Broad Institute Genomics Platform"/>
            <consortium name="The Broad Institute Genome Sequencing Center for Infectious Disease"/>
            <person name="Wu L."/>
            <person name="Ma J."/>
        </authorList>
    </citation>
    <scope>NUCLEOTIDE SEQUENCE [LARGE SCALE GENOMIC DNA]</scope>
    <source>
        <strain evidence="2">CCUG 63682</strain>
    </source>
</reference>
<evidence type="ECO:0000313" key="1">
    <source>
        <dbReference type="EMBL" id="MFC4722285.1"/>
    </source>
</evidence>
<dbReference type="EMBL" id="JBHSGP010000014">
    <property type="protein sequence ID" value="MFC4722285.1"/>
    <property type="molecule type" value="Genomic_DNA"/>
</dbReference>
<protein>
    <recommendedName>
        <fullName evidence="3">DUF4843 domain-containing protein</fullName>
    </recommendedName>
</protein>
<evidence type="ECO:0000313" key="2">
    <source>
        <dbReference type="Proteomes" id="UP001595953"/>
    </source>
</evidence>
<evidence type="ECO:0008006" key="3">
    <source>
        <dbReference type="Google" id="ProtNLM"/>
    </source>
</evidence>
<accession>A0ABV9N5J8</accession>
<organism evidence="1 2">
    <name type="scientific">Geojedonia litorea</name>
    <dbReference type="NCBI Taxonomy" id="1268269"/>
    <lineage>
        <taxon>Bacteria</taxon>
        <taxon>Pseudomonadati</taxon>
        <taxon>Bacteroidota</taxon>
        <taxon>Flavobacteriia</taxon>
        <taxon>Flavobacteriales</taxon>
        <taxon>Flavobacteriaceae</taxon>
        <taxon>Geojedonia</taxon>
    </lineage>
</organism>
<name>A0ABV9N5J8_9FLAO</name>
<comment type="caution">
    <text evidence="1">The sequence shown here is derived from an EMBL/GenBank/DDBJ whole genome shotgun (WGS) entry which is preliminary data.</text>
</comment>
<keyword evidence="2" id="KW-1185">Reference proteome</keyword>
<proteinExistence type="predicted"/>
<dbReference type="Proteomes" id="UP001595953">
    <property type="component" value="Unassembled WGS sequence"/>
</dbReference>
<dbReference type="Gene3D" id="2.60.120.380">
    <property type="match status" value="1"/>
</dbReference>
<sequence length="282" mass="30819">MKKIKYIICSMALLTILSCGDDDFSRAYVDDEIKTALTGQLELSRTVAAPGLKIGFTFSLPQSFNVESKVEVTATTFDFKQSKSFVTVPAGQMSGSGTITMPGTGTVANSFFGINDFVTVQLTGVALTQPESGPAIEDPYTLSSEGISVRFIDRDPNWMRILSARSLVLSLDWANPAENDLDLYVYNSVTGAYIEASETGSRWEGDFIDDGHPDGVYYVEVGFWSVTGDDIPYSIHCLRNDDTVDYYEGVFQSPVSRTYLSPILVLTKTTIDGNAYISTSLP</sequence>
<dbReference type="RefSeq" id="WP_387962667.1">
    <property type="nucleotide sequence ID" value="NZ_JBHSGP010000014.1"/>
</dbReference>
<dbReference type="PROSITE" id="PS51257">
    <property type="entry name" value="PROKAR_LIPOPROTEIN"/>
    <property type="match status" value="1"/>
</dbReference>
<gene>
    <name evidence="1" type="ORF">ACFO5O_08130</name>
</gene>